<dbReference type="EMBL" id="JAJSOF020000019">
    <property type="protein sequence ID" value="KAJ4437821.1"/>
    <property type="molecule type" value="Genomic_DNA"/>
</dbReference>
<sequence length="253" mass="29636">MICCQEVKERIAMAKDTFNRKKEYFLRTSTKRTEDVTSGVLCMEYSLYGAETWTLRRSKDNRIEAFEKSRAVASRSKSSRLGLALRNARWFESSWGKKFSHENSASVWDRCPPSIVMHLGSYDRNYILLSVSYGTFRKFTKNLIEDDTMYVAKETVGKKGSDEMTLFLHHFIFNILDPKVKNLQLFYDGCGGEDKNYTVFRFFHYVVQAVRRLDCIKVTFSVRGHSYLQCDRNMALIKQKCPAELPEHWIEIF</sequence>
<gene>
    <name evidence="1" type="ORF">ANN_13759</name>
</gene>
<dbReference type="Proteomes" id="UP001148838">
    <property type="component" value="Unassembled WGS sequence"/>
</dbReference>
<reference evidence="1 2" key="1">
    <citation type="journal article" date="2022" name="Allergy">
        <title>Genome assembly and annotation of Periplaneta americana reveal a comprehensive cockroach allergen profile.</title>
        <authorList>
            <person name="Wang L."/>
            <person name="Xiong Q."/>
            <person name="Saelim N."/>
            <person name="Wang L."/>
            <person name="Nong W."/>
            <person name="Wan A.T."/>
            <person name="Shi M."/>
            <person name="Liu X."/>
            <person name="Cao Q."/>
            <person name="Hui J.H.L."/>
            <person name="Sookrung N."/>
            <person name="Leung T.F."/>
            <person name="Tungtrongchitr A."/>
            <person name="Tsui S.K.W."/>
        </authorList>
    </citation>
    <scope>NUCLEOTIDE SEQUENCE [LARGE SCALE GENOMIC DNA]</scope>
    <source>
        <strain evidence="1">PWHHKU_190912</strain>
    </source>
</reference>
<dbReference type="PANTHER" id="PTHR34415:SF1">
    <property type="entry name" value="INTEGRASE CATALYTIC DOMAIN-CONTAINING PROTEIN"/>
    <property type="match status" value="1"/>
</dbReference>
<evidence type="ECO:0000313" key="2">
    <source>
        <dbReference type="Proteomes" id="UP001148838"/>
    </source>
</evidence>
<proteinExistence type="predicted"/>
<comment type="caution">
    <text evidence="1">The sequence shown here is derived from an EMBL/GenBank/DDBJ whole genome shotgun (WGS) entry which is preliminary data.</text>
</comment>
<protein>
    <submittedName>
        <fullName evidence="1">Uncharacterized protein</fullName>
    </submittedName>
</protein>
<name>A0ABQ8SVS2_PERAM</name>
<dbReference type="PANTHER" id="PTHR34415">
    <property type="entry name" value="INTEGRASE CATALYTIC DOMAIN-CONTAINING PROTEIN"/>
    <property type="match status" value="1"/>
</dbReference>
<keyword evidence="2" id="KW-1185">Reference proteome</keyword>
<accession>A0ABQ8SVS2</accession>
<organism evidence="1 2">
    <name type="scientific">Periplaneta americana</name>
    <name type="common">American cockroach</name>
    <name type="synonym">Blatta americana</name>
    <dbReference type="NCBI Taxonomy" id="6978"/>
    <lineage>
        <taxon>Eukaryota</taxon>
        <taxon>Metazoa</taxon>
        <taxon>Ecdysozoa</taxon>
        <taxon>Arthropoda</taxon>
        <taxon>Hexapoda</taxon>
        <taxon>Insecta</taxon>
        <taxon>Pterygota</taxon>
        <taxon>Neoptera</taxon>
        <taxon>Polyneoptera</taxon>
        <taxon>Dictyoptera</taxon>
        <taxon>Blattodea</taxon>
        <taxon>Blattoidea</taxon>
        <taxon>Blattidae</taxon>
        <taxon>Blattinae</taxon>
        <taxon>Periplaneta</taxon>
    </lineage>
</organism>
<evidence type="ECO:0000313" key="1">
    <source>
        <dbReference type="EMBL" id="KAJ4437821.1"/>
    </source>
</evidence>